<organism evidence="4 5">
    <name type="scientific">Collinsella stercoris DSM 13279</name>
    <dbReference type="NCBI Taxonomy" id="445975"/>
    <lineage>
        <taxon>Bacteria</taxon>
        <taxon>Bacillati</taxon>
        <taxon>Actinomycetota</taxon>
        <taxon>Coriobacteriia</taxon>
        <taxon>Coriobacteriales</taxon>
        <taxon>Coriobacteriaceae</taxon>
        <taxon>Collinsella</taxon>
    </lineage>
</organism>
<dbReference type="AlphaFoldDB" id="B6GCS1"/>
<evidence type="ECO:0000259" key="3">
    <source>
        <dbReference type="Pfam" id="PF00884"/>
    </source>
</evidence>
<proteinExistence type="predicted"/>
<accession>B6GCS1</accession>
<dbReference type="HOGENOM" id="CLU_006332_9_2_11"/>
<dbReference type="GO" id="GO:0046872">
    <property type="term" value="F:metal ion binding"/>
    <property type="evidence" value="ECO:0007669"/>
    <property type="project" value="UniProtKB-KW"/>
</dbReference>
<dbReference type="RefSeq" id="WP_006721528.1">
    <property type="nucleotide sequence ID" value="NZ_CP085935.1"/>
</dbReference>
<protein>
    <submittedName>
        <fullName evidence="4">Arylsulfatase</fullName>
        <ecNumber evidence="4">3.1.6.-</ecNumber>
    </submittedName>
</protein>
<dbReference type="STRING" id="445975.COLSTE_01895"/>
<dbReference type="OrthoDB" id="9777306at2"/>
<dbReference type="EC" id="3.1.6.-" evidence="4"/>
<dbReference type="GO" id="GO:0005737">
    <property type="term" value="C:cytoplasm"/>
    <property type="evidence" value="ECO:0007669"/>
    <property type="project" value="TreeGrafter"/>
</dbReference>
<keyword evidence="1" id="KW-0479">Metal-binding</keyword>
<name>B6GCS1_9ACTN</name>
<feature type="domain" description="Sulfatase N-terminal" evidence="3">
    <location>
        <begin position="5"/>
        <end position="362"/>
    </location>
</feature>
<sequence length="496" mass="56193">MDNRSNIVWFVADQMRADSMAHLGNPAASTPNLDAMAQEGVSFADAYCQNPVCVPSRCSFLTGLYPHTLGHRTMHFMMHREDPNILKTMKEAGYEVVWIGRNDFIPGSWSKERYCDHFFDGTDLVDKVDVEGLKMHFGGKNLPEPEVPEVYDGFDLKYSFFQGRYPEGSLDHDLDWNCVNAALAFLDSINSEKQEKPFFIYCTLSFPHPPYGCEEPWYSLIDRAALPQRRPDVEKLKGKASILTAIRERQDMKGWGEPQYDEMRAVYLGMVARWDHMLGLVLDKLRERGLYDDTTVFAFSDHGDLTGDYGIAEKCQNSFEDPLTNVPLVVKPAASLKVESGVRQGTVGLIDLPATVADIAGIDLGYVQFGNSLLDVIAGGKTPHDAIFCEGGRIHGEWQAMEPEHGPESAYWPRISVQHEEGPAHTKGAMVRMDNFKYVMRLYENDQLYDLEADPMELVNLVDDPAYAPTVIKLRERLLRFYMETADYVPPKFDKR</sequence>
<dbReference type="PANTHER" id="PTHR45953">
    <property type="entry name" value="IDURONATE 2-SULFATASE"/>
    <property type="match status" value="1"/>
</dbReference>
<evidence type="ECO:0000256" key="2">
    <source>
        <dbReference type="ARBA" id="ARBA00022801"/>
    </source>
</evidence>
<dbReference type="GO" id="GO:0004423">
    <property type="term" value="F:iduronate-2-sulfatase activity"/>
    <property type="evidence" value="ECO:0007669"/>
    <property type="project" value="TreeGrafter"/>
</dbReference>
<reference evidence="4 5" key="1">
    <citation type="submission" date="2008-10" db="EMBL/GenBank/DDBJ databases">
        <title>Draft genome sequence of Collinsella stercoris (DSM 13279).</title>
        <authorList>
            <person name="Sudarsanam P."/>
            <person name="Ley R."/>
            <person name="Guruge J."/>
            <person name="Turnbaugh P.J."/>
            <person name="Mahowald M."/>
            <person name="Liep D."/>
            <person name="Gordon J."/>
        </authorList>
    </citation>
    <scope>NUCLEOTIDE SEQUENCE [LARGE SCALE GENOMIC DNA]</scope>
    <source>
        <strain evidence="4 5">DSM 13279</strain>
    </source>
</reference>
<dbReference type="Gene3D" id="3.40.720.10">
    <property type="entry name" value="Alkaline Phosphatase, subunit A"/>
    <property type="match status" value="1"/>
</dbReference>
<dbReference type="eggNOG" id="COG3119">
    <property type="taxonomic scope" value="Bacteria"/>
</dbReference>
<keyword evidence="5" id="KW-1185">Reference proteome</keyword>
<gene>
    <name evidence="4" type="ORF">COLSTE_01895</name>
</gene>
<dbReference type="GeneID" id="98003559"/>
<evidence type="ECO:0000313" key="5">
    <source>
        <dbReference type="Proteomes" id="UP000003560"/>
    </source>
</evidence>
<comment type="caution">
    <text evidence="4">The sequence shown here is derived from an EMBL/GenBank/DDBJ whole genome shotgun (WGS) entry which is preliminary data.</text>
</comment>
<dbReference type="Pfam" id="PF00884">
    <property type="entry name" value="Sulfatase"/>
    <property type="match status" value="1"/>
</dbReference>
<reference evidence="4 5" key="2">
    <citation type="submission" date="2008-10" db="EMBL/GenBank/DDBJ databases">
        <authorList>
            <person name="Fulton L."/>
            <person name="Clifton S."/>
            <person name="Fulton B."/>
            <person name="Xu J."/>
            <person name="Minx P."/>
            <person name="Pepin K.H."/>
            <person name="Johnson M."/>
            <person name="Thiruvilangam P."/>
            <person name="Bhonagiri V."/>
            <person name="Nash W.E."/>
            <person name="Mardis E.R."/>
            <person name="Wilson R.K."/>
        </authorList>
    </citation>
    <scope>NUCLEOTIDE SEQUENCE [LARGE SCALE GENOMIC DNA]</scope>
    <source>
        <strain evidence="4 5">DSM 13279</strain>
    </source>
</reference>
<dbReference type="PANTHER" id="PTHR45953:SF1">
    <property type="entry name" value="IDURONATE 2-SULFATASE"/>
    <property type="match status" value="1"/>
</dbReference>
<dbReference type="Proteomes" id="UP000003560">
    <property type="component" value="Unassembled WGS sequence"/>
</dbReference>
<keyword evidence="2 4" id="KW-0378">Hydrolase</keyword>
<evidence type="ECO:0000256" key="1">
    <source>
        <dbReference type="ARBA" id="ARBA00022723"/>
    </source>
</evidence>
<dbReference type="InterPro" id="IPR000917">
    <property type="entry name" value="Sulfatase_N"/>
</dbReference>
<dbReference type="CDD" id="cd16150">
    <property type="entry name" value="sulfatase_like"/>
    <property type="match status" value="1"/>
</dbReference>
<dbReference type="SUPFAM" id="SSF53649">
    <property type="entry name" value="Alkaline phosphatase-like"/>
    <property type="match status" value="1"/>
</dbReference>
<dbReference type="InterPro" id="IPR017850">
    <property type="entry name" value="Alkaline_phosphatase_core_sf"/>
</dbReference>
<evidence type="ECO:0000313" key="4">
    <source>
        <dbReference type="EMBL" id="EEA89911.1"/>
    </source>
</evidence>
<dbReference type="EMBL" id="ABXJ01000110">
    <property type="protein sequence ID" value="EEA89911.1"/>
    <property type="molecule type" value="Genomic_DNA"/>
</dbReference>